<feature type="compositionally biased region" description="Polar residues" evidence="1">
    <location>
        <begin position="130"/>
        <end position="147"/>
    </location>
</feature>
<reference evidence="4 5" key="1">
    <citation type="submission" date="2020-08" db="EMBL/GenBank/DDBJ databases">
        <title>Genomic Encyclopedia of Type Strains, Phase IV (KMG-IV): sequencing the most valuable type-strain genomes for metagenomic binning, comparative biology and taxonomic classification.</title>
        <authorList>
            <person name="Goeker M."/>
        </authorList>
    </citation>
    <scope>NUCLEOTIDE SEQUENCE [LARGE SCALE GENOMIC DNA]</scope>
    <source>
        <strain evidence="4 5">DSM 27165</strain>
    </source>
</reference>
<dbReference type="EMBL" id="JACHHY010000017">
    <property type="protein sequence ID" value="MBB5019455.1"/>
    <property type="molecule type" value="Genomic_DNA"/>
</dbReference>
<gene>
    <name evidence="4" type="ORF">HNQ59_002757</name>
</gene>
<feature type="domain" description="Surface-adhesin protein E-like" evidence="3">
    <location>
        <begin position="20"/>
        <end position="123"/>
    </location>
</feature>
<organism evidence="4 5">
    <name type="scientific">Chitinivorax tropicus</name>
    <dbReference type="NCBI Taxonomy" id="714531"/>
    <lineage>
        <taxon>Bacteria</taxon>
        <taxon>Pseudomonadati</taxon>
        <taxon>Pseudomonadota</taxon>
        <taxon>Betaproteobacteria</taxon>
        <taxon>Chitinivorax</taxon>
    </lineage>
</organism>
<proteinExistence type="predicted"/>
<dbReference type="InterPro" id="IPR031939">
    <property type="entry name" value="Adhesin_E-like"/>
</dbReference>
<dbReference type="AlphaFoldDB" id="A0A840MPS9"/>
<name>A0A840MPS9_9PROT</name>
<feature type="chain" id="PRO_5033067054" description="Surface-adhesin protein E-like domain-containing protein" evidence="2">
    <location>
        <begin position="18"/>
        <end position="160"/>
    </location>
</feature>
<evidence type="ECO:0000256" key="1">
    <source>
        <dbReference type="SAM" id="MobiDB-lite"/>
    </source>
</evidence>
<comment type="caution">
    <text evidence="4">The sequence shown here is derived from an EMBL/GenBank/DDBJ whole genome shotgun (WGS) entry which is preliminary data.</text>
</comment>
<feature type="signal peptide" evidence="2">
    <location>
        <begin position="1"/>
        <end position="17"/>
    </location>
</feature>
<keyword evidence="5" id="KW-1185">Reference proteome</keyword>
<evidence type="ECO:0000313" key="5">
    <source>
        <dbReference type="Proteomes" id="UP000575898"/>
    </source>
</evidence>
<evidence type="ECO:0000259" key="3">
    <source>
        <dbReference type="Pfam" id="PF16747"/>
    </source>
</evidence>
<feature type="region of interest" description="Disordered" evidence="1">
    <location>
        <begin position="128"/>
        <end position="160"/>
    </location>
</feature>
<evidence type="ECO:0000313" key="4">
    <source>
        <dbReference type="EMBL" id="MBB5019455.1"/>
    </source>
</evidence>
<accession>A0A840MPS9</accession>
<sequence length="160" mass="17840">MKKYLFWLGLLAGVAQAAEWQALRLNDPNLHSIDQSRILIDGTVLTYWRKVVFSSPQVVRQGQAASGLFRERLDCTQHSLLTLNWVLFDRLGQPLDQSTGADKEATTIMPDSLADQLEVAMCRLIGQKRQPVTTSRPDTASPAQSPTVEPATPIENERKP</sequence>
<dbReference type="RefSeq" id="WP_184040349.1">
    <property type="nucleotide sequence ID" value="NZ_JACHHY010000017.1"/>
</dbReference>
<protein>
    <recommendedName>
        <fullName evidence="3">Surface-adhesin protein E-like domain-containing protein</fullName>
    </recommendedName>
</protein>
<dbReference type="Pfam" id="PF16747">
    <property type="entry name" value="Adhesin_E"/>
    <property type="match status" value="1"/>
</dbReference>
<dbReference type="Proteomes" id="UP000575898">
    <property type="component" value="Unassembled WGS sequence"/>
</dbReference>
<evidence type="ECO:0000256" key="2">
    <source>
        <dbReference type="SAM" id="SignalP"/>
    </source>
</evidence>
<keyword evidence="2" id="KW-0732">Signal</keyword>